<evidence type="ECO:0000313" key="3">
    <source>
        <dbReference type="Proteomes" id="UP000604046"/>
    </source>
</evidence>
<evidence type="ECO:0008006" key="4">
    <source>
        <dbReference type="Google" id="ProtNLM"/>
    </source>
</evidence>
<name>A0A812UC93_9DINO</name>
<feature type="compositionally biased region" description="Polar residues" evidence="1">
    <location>
        <begin position="137"/>
        <end position="153"/>
    </location>
</feature>
<feature type="region of interest" description="Disordered" evidence="1">
    <location>
        <begin position="40"/>
        <end position="69"/>
    </location>
</feature>
<comment type="caution">
    <text evidence="2">The sequence shown here is derived from an EMBL/GenBank/DDBJ whole genome shotgun (WGS) entry which is preliminary data.</text>
</comment>
<dbReference type="Gene3D" id="2.40.50.140">
    <property type="entry name" value="Nucleic acid-binding proteins"/>
    <property type="match status" value="1"/>
</dbReference>
<dbReference type="SUPFAM" id="SSF50249">
    <property type="entry name" value="Nucleic acid-binding proteins"/>
    <property type="match status" value="1"/>
</dbReference>
<feature type="region of interest" description="Disordered" evidence="1">
    <location>
        <begin position="137"/>
        <end position="170"/>
    </location>
</feature>
<proteinExistence type="predicted"/>
<organism evidence="2 3">
    <name type="scientific">Symbiodinium natans</name>
    <dbReference type="NCBI Taxonomy" id="878477"/>
    <lineage>
        <taxon>Eukaryota</taxon>
        <taxon>Sar</taxon>
        <taxon>Alveolata</taxon>
        <taxon>Dinophyceae</taxon>
        <taxon>Suessiales</taxon>
        <taxon>Symbiodiniaceae</taxon>
        <taxon>Symbiodinium</taxon>
    </lineage>
</organism>
<feature type="compositionally biased region" description="Basic and acidic residues" evidence="1">
    <location>
        <begin position="156"/>
        <end position="170"/>
    </location>
</feature>
<protein>
    <recommendedName>
        <fullName evidence="4">CSD domain-containing protein</fullName>
    </recommendedName>
</protein>
<dbReference type="InterPro" id="IPR012340">
    <property type="entry name" value="NA-bd_OB-fold"/>
</dbReference>
<dbReference type="OrthoDB" id="428350at2759"/>
<keyword evidence="3" id="KW-1185">Reference proteome</keyword>
<evidence type="ECO:0000313" key="2">
    <source>
        <dbReference type="EMBL" id="CAE7570848.1"/>
    </source>
</evidence>
<dbReference type="Proteomes" id="UP000604046">
    <property type="component" value="Unassembled WGS sequence"/>
</dbReference>
<evidence type="ECO:0000256" key="1">
    <source>
        <dbReference type="SAM" id="MobiDB-lite"/>
    </source>
</evidence>
<accession>A0A812UC93</accession>
<dbReference type="EMBL" id="CAJNDS010002712">
    <property type="protein sequence ID" value="CAE7570848.1"/>
    <property type="molecule type" value="Genomic_DNA"/>
</dbReference>
<reference evidence="2" key="1">
    <citation type="submission" date="2021-02" db="EMBL/GenBank/DDBJ databases">
        <authorList>
            <person name="Dougan E. K."/>
            <person name="Rhodes N."/>
            <person name="Thang M."/>
            <person name="Chan C."/>
        </authorList>
    </citation>
    <scope>NUCLEOTIDE SEQUENCE</scope>
</reference>
<sequence>MFVMPWSCEGHEIFEIGTPVSFCIVQDRKTSRLRADDVAKLSASKAPAAESWRRPSEPSHPPPSQQLDEQQGHLLTDMGKFGFIQPDDGNGDVFVLPSLFPDGVLPAEGTRLAFKARYDSARQTGRPRCTEVRILQEASTRNSHSATTSSTPWRTRKWEAHESEPTAPSKREACATMWRQFCDAEGGGVYDPEEHGAPFLRQFVKRLLLPENGSHQPPSKLRRTT</sequence>
<gene>
    <name evidence="2" type="ORF">SNAT2548_LOCUS32510</name>
</gene>
<dbReference type="AlphaFoldDB" id="A0A812UC93"/>